<evidence type="ECO:0000313" key="4">
    <source>
        <dbReference type="Proteomes" id="UP000192596"/>
    </source>
</evidence>
<keyword evidence="2" id="KW-1133">Transmembrane helix</keyword>
<dbReference type="AlphaFoldDB" id="A0A1V8SM85"/>
<feature type="region of interest" description="Disordered" evidence="1">
    <location>
        <begin position="1"/>
        <end position="22"/>
    </location>
</feature>
<keyword evidence="2" id="KW-0472">Membrane</keyword>
<dbReference type="STRING" id="1507870.A0A1V8SM85"/>
<gene>
    <name evidence="3" type="ORF">B0A48_14062</name>
</gene>
<accession>A0A1V8SM85</accession>
<evidence type="ECO:0000256" key="1">
    <source>
        <dbReference type="SAM" id="MobiDB-lite"/>
    </source>
</evidence>
<evidence type="ECO:0000313" key="3">
    <source>
        <dbReference type="EMBL" id="OQO00275.1"/>
    </source>
</evidence>
<dbReference type="PANTHER" id="PTHR35184">
    <property type="entry name" value="YALI0C10208P"/>
    <property type="match status" value="1"/>
</dbReference>
<evidence type="ECO:0000256" key="2">
    <source>
        <dbReference type="SAM" id="Phobius"/>
    </source>
</evidence>
<feature type="transmembrane region" description="Helical" evidence="2">
    <location>
        <begin position="184"/>
        <end position="205"/>
    </location>
</feature>
<dbReference type="InParanoid" id="A0A1V8SM85"/>
<reference evidence="4" key="1">
    <citation type="submission" date="2017-03" db="EMBL/GenBank/DDBJ databases">
        <title>Genomes of endolithic fungi from Antarctica.</title>
        <authorList>
            <person name="Coleine C."/>
            <person name="Masonjones S."/>
            <person name="Stajich J.E."/>
        </authorList>
    </citation>
    <scope>NUCLEOTIDE SEQUENCE [LARGE SCALE GENOMIC DNA]</scope>
    <source>
        <strain evidence="4">CCFEE 5527</strain>
    </source>
</reference>
<sequence>MSDLTDIPGGQPSAPPYRPTSQALGQVPEKIPDIPINAVFLLLFILAGAGHMFLLKYNGKHGKKFGISGACFGFSVTRVLATTLRIAWACHPQSIRVAMAAMIFVYAGVVILFISNLFFTQRIIRAQHPHFGWTKPFSVILPILFAVVVLTIFALIVAVILGFYSLDEKIHVAVRDIQVYGATFYAIVAFLPIPALAISTAIRAHPKIKYTQTVDKFGQGSLRAKIMIVMISAFFLTLGASYRAGTTWLPPTPLYSGGLPARPVPGPWYFSRGAFYAFNFTIEIGVSLFWLATRIDKRFIIPDGAKGPFSYGGGFVFAGEPGNEKNRNLGNRDSLRHLTGSTASGWGTARNSRVSWGGSRTSLAHSSRVSWGGVSREKVAMALGEDGIQIEPYPAFEERNSSDPVGGDMGIEGVEAEMGWDPKSGKWALRPVSRFTDNYSPVGTRASSRTETA</sequence>
<dbReference type="PANTHER" id="PTHR35184:SF1">
    <property type="entry name" value="INTEGRAL MEMBRANE PROTEIN"/>
    <property type="match status" value="1"/>
</dbReference>
<protein>
    <submittedName>
        <fullName evidence="3">Uncharacterized protein</fullName>
    </submittedName>
</protein>
<keyword evidence="2" id="KW-0812">Transmembrane</keyword>
<feature type="transmembrane region" description="Helical" evidence="2">
    <location>
        <begin position="273"/>
        <end position="292"/>
    </location>
</feature>
<feature type="transmembrane region" description="Helical" evidence="2">
    <location>
        <begin position="94"/>
        <end position="119"/>
    </location>
</feature>
<keyword evidence="4" id="KW-1185">Reference proteome</keyword>
<feature type="transmembrane region" description="Helical" evidence="2">
    <location>
        <begin position="67"/>
        <end position="88"/>
    </location>
</feature>
<proteinExistence type="predicted"/>
<dbReference type="EMBL" id="NAJO01000036">
    <property type="protein sequence ID" value="OQO00275.1"/>
    <property type="molecule type" value="Genomic_DNA"/>
</dbReference>
<organism evidence="3 4">
    <name type="scientific">Cryoendolithus antarcticus</name>
    <dbReference type="NCBI Taxonomy" id="1507870"/>
    <lineage>
        <taxon>Eukaryota</taxon>
        <taxon>Fungi</taxon>
        <taxon>Dikarya</taxon>
        <taxon>Ascomycota</taxon>
        <taxon>Pezizomycotina</taxon>
        <taxon>Dothideomycetes</taxon>
        <taxon>Dothideomycetidae</taxon>
        <taxon>Cladosporiales</taxon>
        <taxon>Cladosporiaceae</taxon>
        <taxon>Cryoendolithus</taxon>
    </lineage>
</organism>
<dbReference type="OrthoDB" id="3357002at2759"/>
<feature type="transmembrane region" description="Helical" evidence="2">
    <location>
        <begin position="34"/>
        <end position="55"/>
    </location>
</feature>
<feature type="transmembrane region" description="Helical" evidence="2">
    <location>
        <begin position="139"/>
        <end position="164"/>
    </location>
</feature>
<dbReference type="Proteomes" id="UP000192596">
    <property type="component" value="Unassembled WGS sequence"/>
</dbReference>
<comment type="caution">
    <text evidence="3">The sequence shown here is derived from an EMBL/GenBank/DDBJ whole genome shotgun (WGS) entry which is preliminary data.</text>
</comment>
<feature type="transmembrane region" description="Helical" evidence="2">
    <location>
        <begin position="226"/>
        <end position="245"/>
    </location>
</feature>
<name>A0A1V8SM85_9PEZI</name>